<dbReference type="EMBL" id="CAKE01000012">
    <property type="protein sequence ID" value="CCI82000.1"/>
    <property type="molecule type" value="Genomic_DNA"/>
</dbReference>
<evidence type="ECO:0000313" key="2">
    <source>
        <dbReference type="Proteomes" id="UP000009320"/>
    </source>
</evidence>
<name>I7KHC9_9LACO</name>
<dbReference type="GeneID" id="82847223"/>
<sequence>MKYYARVENKIAYKLGLITAEKAMNPAHISSKKYTNEIFEIDRKSYENGSHGYGLNNNGKKVNINGVLVPDKYVFVF</sequence>
<accession>I7KHC9</accession>
<evidence type="ECO:0000313" key="1">
    <source>
        <dbReference type="EMBL" id="CCI82000.1"/>
    </source>
</evidence>
<protein>
    <submittedName>
        <fullName evidence="1">Uncharacterized protein</fullName>
    </submittedName>
</protein>
<dbReference type="Proteomes" id="UP000009320">
    <property type="component" value="Unassembled WGS sequence"/>
</dbReference>
<proteinExistence type="predicted"/>
<comment type="caution">
    <text evidence="1">The sequence shown here is derived from an EMBL/GenBank/DDBJ whole genome shotgun (WGS) entry which is preliminary data.</text>
</comment>
<keyword evidence="2" id="KW-1185">Reference proteome</keyword>
<dbReference type="PATRIC" id="fig|1423758.3.peg.1086"/>
<gene>
    <name evidence="1" type="ORF">BN55_01445</name>
</gene>
<dbReference type="AlphaFoldDB" id="I7KHC9"/>
<organism evidence="1 2">
    <name type="scientific">Lactobacillus hominis DSM 23910 = CRBIP 24.179</name>
    <dbReference type="NCBI Taxonomy" id="1423758"/>
    <lineage>
        <taxon>Bacteria</taxon>
        <taxon>Bacillati</taxon>
        <taxon>Bacillota</taxon>
        <taxon>Bacilli</taxon>
        <taxon>Lactobacillales</taxon>
        <taxon>Lactobacillaceae</taxon>
        <taxon>Lactobacillus</taxon>
    </lineage>
</organism>
<reference evidence="1 2" key="1">
    <citation type="submission" date="2012-06" db="EMBL/GenBank/DDBJ databases">
        <title>Draft Genome Sequence of Lactobacillus hominis Strain CRBIP 24.179T, isolated from human intestine.</title>
        <authorList>
            <person name="Cousin S."/>
            <person name="Ma L."/>
            <person name="Bizet C."/>
            <person name="Loux V."/>
            <person name="Bouchier C."/>
            <person name="Clermont D."/>
            <person name="Creno S."/>
        </authorList>
    </citation>
    <scope>NUCLEOTIDE SEQUENCE [LARGE SCALE GENOMIC DNA]</scope>
    <source>
        <strain evidence="2">CRBIP 24.179T</strain>
    </source>
</reference>
<dbReference type="STRING" id="1423758.FC41_GL001076"/>
<dbReference type="RefSeq" id="WP_008470956.1">
    <property type="nucleotide sequence ID" value="NZ_AYZP01000002.1"/>
</dbReference>